<proteinExistence type="predicted"/>
<dbReference type="EMBL" id="LNQE01000385">
    <property type="protein sequence ID" value="KUG26935.1"/>
    <property type="molecule type" value="Genomic_DNA"/>
</dbReference>
<dbReference type="AlphaFoldDB" id="A0A0W8G1A8"/>
<dbReference type="PANTHER" id="PTHR41913:SF1">
    <property type="entry name" value="DUF1684 DOMAIN-CONTAINING PROTEIN"/>
    <property type="match status" value="1"/>
</dbReference>
<evidence type="ECO:0000313" key="1">
    <source>
        <dbReference type="EMBL" id="KUG26935.1"/>
    </source>
</evidence>
<gene>
    <name evidence="1" type="ORF">ASZ90_003216</name>
</gene>
<protein>
    <recommendedName>
        <fullName evidence="2">DUF1684 domain-containing protein</fullName>
    </recommendedName>
</protein>
<dbReference type="Pfam" id="PF07920">
    <property type="entry name" value="DUF1684"/>
    <property type="match status" value="1"/>
</dbReference>
<accession>A0A0W8G1A8</accession>
<evidence type="ECO:0008006" key="2">
    <source>
        <dbReference type="Google" id="ProtNLM"/>
    </source>
</evidence>
<dbReference type="InterPro" id="IPR012467">
    <property type="entry name" value="DUF1684"/>
</dbReference>
<name>A0A0W8G1A8_9ZZZZ</name>
<dbReference type="PANTHER" id="PTHR41913">
    <property type="entry name" value="DUF1684 DOMAIN-CONTAINING PROTEIN"/>
    <property type="match status" value="1"/>
</dbReference>
<comment type="caution">
    <text evidence="1">The sequence shown here is derived from an EMBL/GenBank/DDBJ whole genome shotgun (WGS) entry which is preliminary data.</text>
</comment>
<reference evidence="1" key="1">
    <citation type="journal article" date="2015" name="Proc. Natl. Acad. Sci. U.S.A.">
        <title>Networks of energetic and metabolic interactions define dynamics in microbial communities.</title>
        <authorList>
            <person name="Embree M."/>
            <person name="Liu J.K."/>
            <person name="Al-Bassam M.M."/>
            <person name="Zengler K."/>
        </authorList>
    </citation>
    <scope>NUCLEOTIDE SEQUENCE</scope>
</reference>
<dbReference type="PROSITE" id="PS51257">
    <property type="entry name" value="PROKAR_LIPOPROTEIN"/>
    <property type="match status" value="1"/>
</dbReference>
<organism evidence="1">
    <name type="scientific">hydrocarbon metagenome</name>
    <dbReference type="NCBI Taxonomy" id="938273"/>
    <lineage>
        <taxon>unclassified sequences</taxon>
        <taxon>metagenomes</taxon>
        <taxon>ecological metagenomes</taxon>
    </lineage>
</organism>
<sequence>MYRFIIIAFTSFILLCSCGEENYPEKGTPGYIQEINQWHVHRVERLKQPSGWLNLAGLFWLKEGENTFGSDESNDLIFPKDTTNKIGSFVLNDSVVALKVYENVDVLVDSQLVKEFVLIPDTKPNTTKINLGSYEWNLIIRSDDMYGIRLRDLDTEILKTFKGVERFPVNEDWRISAEFQPFDPPIEIDIPTIIGTIEKDYSPGKLVFNINDKEYELFPTKSGNGLFIVFADLTSGEETYGAGRFLYTDMPDSNNIVILDFNKAYNPPCAFSKYATCPLPPKENYLKIRITAGEKNYDYGH</sequence>